<dbReference type="GO" id="GO:0070492">
    <property type="term" value="F:oligosaccharide binding"/>
    <property type="evidence" value="ECO:0007669"/>
    <property type="project" value="TreeGrafter"/>
</dbReference>
<evidence type="ECO:0000256" key="2">
    <source>
        <dbReference type="ARBA" id="ARBA00040976"/>
    </source>
</evidence>
<proteinExistence type="inferred from homology"/>
<dbReference type="SUPFAM" id="SSF51445">
    <property type="entry name" value="(Trans)glycosidases"/>
    <property type="match status" value="1"/>
</dbReference>
<protein>
    <recommendedName>
        <fullName evidence="2">Chitinase domain-containing protein 1</fullName>
    </recommendedName>
</protein>
<dbReference type="InterPro" id="IPR029033">
    <property type="entry name" value="His_PPase_superfam"/>
</dbReference>
<evidence type="ECO:0000259" key="5">
    <source>
        <dbReference type="PROSITE" id="PS51910"/>
    </source>
</evidence>
<reference evidence="6 7" key="1">
    <citation type="journal article" date="2019" name="Environ. Microbiol.">
        <title>At the nexus of three kingdoms: the genome of the mycorrhizal fungus Gigaspora margarita provides insights into plant, endobacterial and fungal interactions.</title>
        <authorList>
            <person name="Venice F."/>
            <person name="Ghignone S."/>
            <person name="Salvioli di Fossalunga A."/>
            <person name="Amselem J."/>
            <person name="Novero M."/>
            <person name="Xianan X."/>
            <person name="Sedzielewska Toro K."/>
            <person name="Morin E."/>
            <person name="Lipzen A."/>
            <person name="Grigoriev I.V."/>
            <person name="Henrissat B."/>
            <person name="Martin F.M."/>
            <person name="Bonfante P."/>
        </authorList>
    </citation>
    <scope>NUCLEOTIDE SEQUENCE [LARGE SCALE GENOMIC DNA]</scope>
    <source>
        <strain evidence="6 7">BEG34</strain>
    </source>
</reference>
<organism evidence="6 7">
    <name type="scientific">Gigaspora margarita</name>
    <dbReference type="NCBI Taxonomy" id="4874"/>
    <lineage>
        <taxon>Eukaryota</taxon>
        <taxon>Fungi</taxon>
        <taxon>Fungi incertae sedis</taxon>
        <taxon>Mucoromycota</taxon>
        <taxon>Glomeromycotina</taxon>
        <taxon>Glomeromycetes</taxon>
        <taxon>Diversisporales</taxon>
        <taxon>Gigasporaceae</taxon>
        <taxon>Gigaspora</taxon>
    </lineage>
</organism>
<feature type="binding site" evidence="4">
    <location>
        <begin position="95"/>
        <end position="98"/>
    </location>
    <ligand>
        <name>substrate</name>
    </ligand>
</feature>
<dbReference type="Gene3D" id="3.20.20.80">
    <property type="entry name" value="Glycosidases"/>
    <property type="match status" value="1"/>
</dbReference>
<dbReference type="Pfam" id="PF00704">
    <property type="entry name" value="Glyco_hydro_18"/>
    <property type="match status" value="1"/>
</dbReference>
<dbReference type="InterPro" id="IPR013078">
    <property type="entry name" value="His_Pase_superF_clade-1"/>
</dbReference>
<dbReference type="GO" id="GO:0008061">
    <property type="term" value="F:chitin binding"/>
    <property type="evidence" value="ECO:0007669"/>
    <property type="project" value="InterPro"/>
</dbReference>
<dbReference type="InterPro" id="IPR011583">
    <property type="entry name" value="Chitinase_II/V-like_cat"/>
</dbReference>
<keyword evidence="7" id="KW-1185">Reference proteome</keyword>
<gene>
    <name evidence="6" type="ORF">F8M41_015458</name>
</gene>
<accession>A0A8H3WWI0</accession>
<dbReference type="SMART" id="SM00636">
    <property type="entry name" value="Glyco_18"/>
    <property type="match status" value="1"/>
</dbReference>
<evidence type="ECO:0000313" key="6">
    <source>
        <dbReference type="EMBL" id="KAF0349575.1"/>
    </source>
</evidence>
<dbReference type="Gene3D" id="3.40.50.1240">
    <property type="entry name" value="Phosphoglycerate mutase-like"/>
    <property type="match status" value="1"/>
</dbReference>
<dbReference type="GO" id="GO:0012505">
    <property type="term" value="C:endomembrane system"/>
    <property type="evidence" value="ECO:0007669"/>
    <property type="project" value="TreeGrafter"/>
</dbReference>
<feature type="active site" description="Proton donor/acceptor" evidence="3">
    <location>
        <position position="95"/>
    </location>
</feature>
<dbReference type="EMBL" id="WTPW01003239">
    <property type="protein sequence ID" value="KAF0349575.1"/>
    <property type="molecule type" value="Genomic_DNA"/>
</dbReference>
<dbReference type="PROSITE" id="PS51910">
    <property type="entry name" value="GH18_2"/>
    <property type="match status" value="1"/>
</dbReference>
<feature type="domain" description="GH18" evidence="5">
    <location>
        <begin position="253"/>
        <end position="556"/>
    </location>
</feature>
<feature type="active site" description="Tele-phosphohistidine intermediate" evidence="3">
    <location>
        <position position="11"/>
    </location>
</feature>
<evidence type="ECO:0000313" key="7">
    <source>
        <dbReference type="Proteomes" id="UP000439903"/>
    </source>
</evidence>
<dbReference type="GO" id="GO:0005975">
    <property type="term" value="P:carbohydrate metabolic process"/>
    <property type="evidence" value="ECO:0007669"/>
    <property type="project" value="InterPro"/>
</dbReference>
<comment type="similarity">
    <text evidence="1">Belongs to the glycosyl hydrolase 18 family.</text>
</comment>
<dbReference type="CDD" id="cd02876">
    <property type="entry name" value="GH18_SI-CLP"/>
    <property type="match status" value="1"/>
</dbReference>
<feature type="binding site" evidence="4">
    <location>
        <position position="69"/>
    </location>
    <ligand>
        <name>substrate</name>
    </ligand>
</feature>
<dbReference type="PANTHER" id="PTHR46066:SF2">
    <property type="entry name" value="CHITINASE DOMAIN-CONTAINING PROTEIN 1"/>
    <property type="match status" value="1"/>
</dbReference>
<evidence type="ECO:0000256" key="3">
    <source>
        <dbReference type="PIRSR" id="PIRSR613078-1"/>
    </source>
</evidence>
<dbReference type="PANTHER" id="PTHR46066">
    <property type="entry name" value="CHITINASE DOMAIN-CONTAINING PROTEIN 1 FAMILY MEMBER"/>
    <property type="match status" value="1"/>
</dbReference>
<comment type="caution">
    <text evidence="6">The sequence shown here is derived from an EMBL/GenBank/DDBJ whole genome shotgun (WGS) entry which is preliminary data.</text>
</comment>
<dbReference type="SUPFAM" id="SSF53254">
    <property type="entry name" value="Phosphoglycerate mutase-like"/>
    <property type="match status" value="1"/>
</dbReference>
<dbReference type="CDD" id="cd07067">
    <property type="entry name" value="HP_PGM_like"/>
    <property type="match status" value="1"/>
</dbReference>
<sequence length="556" mass="64505">MRLPVVYLVRHGETEWSKSGQHTSTTEVELTENGVKQAQDLSHFVFENQCQDFIEPKNITQVYVSPRKRAQQTLELIKLPEKEKVPIFTEPNLAEWNYGDYEGITTHEIRSTKFAFWDIWRDGCPNGETIQQVATRCDHVTAKIMAYQIDHMENNPNSPGGDVLVVAHSHLLRIFACRWLNLPPEHGRYFLIDTAGLCVLGYDRSMRSPVVKSWNQTTFSNDLVHTEIKYESILENHSNYNSQNARNKTFQGGPTLVYVTPWNNHGYDIAKIFKGKFDYISPVWYNIHRRSINQYELTGGHDVDHNWIKEISDQVDGRHVKVVPRFQFQGWTQMDYQMLITELNEVDSLVDTLILECSKQGFDGLVLEASYIILLRNLVMRLGAKLHDQSQELILVLSPRKPSIPYFTADQFEDFSQFVDGFSLMTYDYSSHETPGPNAPINWVEDNILSFTPKMMNRGKLFLGMNMYGSDFFQGRAEHITGNTIIRIIRQHKPIIEWNENFGEHYFQYQEDGISHIVWYPSLKSIESRLQLAEDYGTGLSIWEIGQGLDYFYDLL</sequence>
<dbReference type="Pfam" id="PF00300">
    <property type="entry name" value="His_Phos_1"/>
    <property type="match status" value="1"/>
</dbReference>
<dbReference type="AlphaFoldDB" id="A0A8H3WWI0"/>
<dbReference type="SMART" id="SM00855">
    <property type="entry name" value="PGAM"/>
    <property type="match status" value="1"/>
</dbReference>
<dbReference type="InterPro" id="IPR029070">
    <property type="entry name" value="Chitinase_insertion_sf"/>
</dbReference>
<dbReference type="OrthoDB" id="10254444at2759"/>
<dbReference type="InterPro" id="IPR017853">
    <property type="entry name" value="GH"/>
</dbReference>
<evidence type="ECO:0000256" key="1">
    <source>
        <dbReference type="ARBA" id="ARBA00009336"/>
    </source>
</evidence>
<evidence type="ECO:0000256" key="4">
    <source>
        <dbReference type="PIRSR" id="PIRSR613078-2"/>
    </source>
</evidence>
<dbReference type="Gene3D" id="3.10.50.10">
    <property type="match status" value="1"/>
</dbReference>
<dbReference type="InterPro" id="IPR001223">
    <property type="entry name" value="Glyco_hydro18_cat"/>
</dbReference>
<dbReference type="Proteomes" id="UP000439903">
    <property type="component" value="Unassembled WGS sequence"/>
</dbReference>
<name>A0A8H3WWI0_GIGMA</name>